<organism evidence="2 3">
    <name type="scientific">Datura stramonium</name>
    <name type="common">Jimsonweed</name>
    <name type="synonym">Common thornapple</name>
    <dbReference type="NCBI Taxonomy" id="4076"/>
    <lineage>
        <taxon>Eukaryota</taxon>
        <taxon>Viridiplantae</taxon>
        <taxon>Streptophyta</taxon>
        <taxon>Embryophyta</taxon>
        <taxon>Tracheophyta</taxon>
        <taxon>Spermatophyta</taxon>
        <taxon>Magnoliopsida</taxon>
        <taxon>eudicotyledons</taxon>
        <taxon>Gunneridae</taxon>
        <taxon>Pentapetalae</taxon>
        <taxon>asterids</taxon>
        <taxon>lamiids</taxon>
        <taxon>Solanales</taxon>
        <taxon>Solanaceae</taxon>
        <taxon>Solanoideae</taxon>
        <taxon>Datureae</taxon>
        <taxon>Datura</taxon>
    </lineage>
</organism>
<keyword evidence="3" id="KW-1185">Reference proteome</keyword>
<name>A0ABS8Y672_DATST</name>
<evidence type="ECO:0000313" key="3">
    <source>
        <dbReference type="Proteomes" id="UP000823775"/>
    </source>
</evidence>
<reference evidence="2 3" key="1">
    <citation type="journal article" date="2021" name="BMC Genomics">
        <title>Datura genome reveals duplications of psychoactive alkaloid biosynthetic genes and high mutation rate following tissue culture.</title>
        <authorList>
            <person name="Rajewski A."/>
            <person name="Carter-House D."/>
            <person name="Stajich J."/>
            <person name="Litt A."/>
        </authorList>
    </citation>
    <scope>NUCLEOTIDE SEQUENCE [LARGE SCALE GENOMIC DNA]</scope>
    <source>
        <strain evidence="2">AR-01</strain>
    </source>
</reference>
<evidence type="ECO:0000256" key="1">
    <source>
        <dbReference type="SAM" id="MobiDB-lite"/>
    </source>
</evidence>
<proteinExistence type="predicted"/>
<evidence type="ECO:0000313" key="2">
    <source>
        <dbReference type="EMBL" id="MCE5167143.1"/>
    </source>
</evidence>
<feature type="region of interest" description="Disordered" evidence="1">
    <location>
        <begin position="103"/>
        <end position="125"/>
    </location>
</feature>
<sequence length="125" mass="13390">QQSPLLPLFPLSFHHGNTGAAPPLLPAAAGEPPLSPLFPRTPLFAPSHIRFSPHFHDHHSLIASTTSPPDLPLFFYVSTQSPPFSLRLSSFPLFLILAQPPLSFPSAAPTNTSKPAQIAATGDLR</sequence>
<accession>A0ABS8Y672</accession>
<comment type="caution">
    <text evidence="2">The sequence shown here is derived from an EMBL/GenBank/DDBJ whole genome shotgun (WGS) entry which is preliminary data.</text>
</comment>
<protein>
    <submittedName>
        <fullName evidence="2">Uncharacterized protein</fullName>
    </submittedName>
</protein>
<dbReference type="Proteomes" id="UP000823775">
    <property type="component" value="Unassembled WGS sequence"/>
</dbReference>
<dbReference type="EMBL" id="JACEIK010054469">
    <property type="protein sequence ID" value="MCE5167143.1"/>
    <property type="molecule type" value="Genomic_DNA"/>
</dbReference>
<gene>
    <name evidence="2" type="ORF">HAX54_039351</name>
</gene>
<feature type="non-terminal residue" evidence="2">
    <location>
        <position position="1"/>
    </location>
</feature>